<proteinExistence type="predicted"/>
<dbReference type="EMBL" id="LSRX01000649">
    <property type="protein sequence ID" value="OLP91767.1"/>
    <property type="molecule type" value="Genomic_DNA"/>
</dbReference>
<accession>A0A1Q9D9E4</accession>
<evidence type="ECO:0000256" key="2">
    <source>
        <dbReference type="SAM" id="Phobius"/>
    </source>
</evidence>
<feature type="compositionally biased region" description="Acidic residues" evidence="1">
    <location>
        <begin position="876"/>
        <end position="885"/>
    </location>
</feature>
<dbReference type="AlphaFoldDB" id="A0A1Q9D9E4"/>
<comment type="caution">
    <text evidence="3">The sequence shown here is derived from an EMBL/GenBank/DDBJ whole genome shotgun (WGS) entry which is preliminary data.</text>
</comment>
<dbReference type="OrthoDB" id="425283at2759"/>
<feature type="region of interest" description="Disordered" evidence="1">
    <location>
        <begin position="419"/>
        <end position="443"/>
    </location>
</feature>
<feature type="compositionally biased region" description="Polar residues" evidence="1">
    <location>
        <begin position="845"/>
        <end position="859"/>
    </location>
</feature>
<evidence type="ECO:0000256" key="1">
    <source>
        <dbReference type="SAM" id="MobiDB-lite"/>
    </source>
</evidence>
<sequence>MPRARTIAAAFFDGSVGGRAAHDHGPPMAEAVKEDGFAPAARTYIGNAFLSWQEEEEVEVECEPLVMQVDKRKPKEPGHPPLPKKKPWREHSTACVASSEPFVGSSFAGDSSDRGGLHRHIDGLSQAQKDGFLSELADKPRTNDKPKKSTQDMMDVGLFLTQLDIEDLNRADLNWLAKITRLAVVFARVGCTNPRKDSCGRAVTFLKQTMTVSELSDPGTFLSSVQDFKTALKAAVKKGAACNCARGEVHYTGCLARRVSDELVAGASGQINPFRVKEELGSRMIMREHGSFDKAPCRIPEPQKLQTFLDGAGAVLGRVVLLVRDRPASRRCSFYDRGTCELASFSSPGLPARVEAYASFAGFSSTGSGGSSGVAGPEGVKFVSRAKWTPLVLNPPAPNEPCGLAGWRKYNRKKDPVEIEDEAITGRKEKLSKPDQRERHEEHVKQKLKQVEMERQMEAISPLFKRQKQDGKVAEDTEKEKDTKVEVQELESLERFKQEISVEYEEEAKDVVKVKDEKAKAKERKTEGKAKAKARRIGRLSADAFITMHSDWRFANRWMDSSAAPQCPEEIFLRQKYFGFQRMELVFEAVVDSRLTIPLRGLGCDGRLLSGRRLQQALHVDYLIVFPTSLGLEAAIVLAETSQKGLETVSVEATSTWLKEEVAQVEALQNLEVAVATKSVALSLSSEAQQLMPESTADGMAIRVVVGSVAILFPACLLVLSWRCGKRLVRSAAISQSADFKLAVEVYPEVDIQDIRRSSLMDDEDFRLSGGVEEAPNQDLECPALAIKPKRLVPKGRVAKKALAVAVLAETANEKTKRQKAKRLVPKQRKAKKQPEAIADATEPSEIQISFEPASQSEISRFDDDNLLEPPSSWLTDDEEEETEEMAISGALDLQPSPLESEREVSTRVNAESAPPKPKKVRKRAVARKAKKAAAAEGALFEGSEDEVVSAPSLPWEEFKDSSVNARAQFVANKDDPHETW</sequence>
<protein>
    <submittedName>
        <fullName evidence="3">Uncharacterized protein</fullName>
    </submittedName>
</protein>
<reference evidence="3 4" key="1">
    <citation type="submission" date="2016-02" db="EMBL/GenBank/DDBJ databases">
        <title>Genome analysis of coral dinoflagellate symbionts highlights evolutionary adaptations to a symbiotic lifestyle.</title>
        <authorList>
            <person name="Aranda M."/>
            <person name="Li Y."/>
            <person name="Liew Y.J."/>
            <person name="Baumgarten S."/>
            <person name="Simakov O."/>
            <person name="Wilson M."/>
            <person name="Piel J."/>
            <person name="Ashoor H."/>
            <person name="Bougouffa S."/>
            <person name="Bajic V.B."/>
            <person name="Ryu T."/>
            <person name="Ravasi T."/>
            <person name="Bayer T."/>
            <person name="Micklem G."/>
            <person name="Kim H."/>
            <person name="Bhak J."/>
            <person name="Lajeunesse T.C."/>
            <person name="Voolstra C.R."/>
        </authorList>
    </citation>
    <scope>NUCLEOTIDE SEQUENCE [LARGE SCALE GENOMIC DNA]</scope>
    <source>
        <strain evidence="3 4">CCMP2467</strain>
    </source>
</reference>
<keyword evidence="2" id="KW-1133">Transmembrane helix</keyword>
<evidence type="ECO:0000313" key="3">
    <source>
        <dbReference type="EMBL" id="OLP91767.1"/>
    </source>
</evidence>
<feature type="compositionally biased region" description="Basic and acidic residues" evidence="1">
    <location>
        <begin position="424"/>
        <end position="443"/>
    </location>
</feature>
<keyword evidence="4" id="KW-1185">Reference proteome</keyword>
<feature type="region of interest" description="Disordered" evidence="1">
    <location>
        <begin position="816"/>
        <end position="926"/>
    </location>
</feature>
<organism evidence="3 4">
    <name type="scientific">Symbiodinium microadriaticum</name>
    <name type="common">Dinoflagellate</name>
    <name type="synonym">Zooxanthella microadriatica</name>
    <dbReference type="NCBI Taxonomy" id="2951"/>
    <lineage>
        <taxon>Eukaryota</taxon>
        <taxon>Sar</taxon>
        <taxon>Alveolata</taxon>
        <taxon>Dinophyceae</taxon>
        <taxon>Suessiales</taxon>
        <taxon>Symbiodiniaceae</taxon>
        <taxon>Symbiodinium</taxon>
    </lineage>
</organism>
<feature type="compositionally biased region" description="Basic residues" evidence="1">
    <location>
        <begin position="917"/>
        <end position="926"/>
    </location>
</feature>
<dbReference type="Proteomes" id="UP000186817">
    <property type="component" value="Unassembled WGS sequence"/>
</dbReference>
<feature type="compositionally biased region" description="Basic residues" evidence="1">
    <location>
        <begin position="817"/>
        <end position="832"/>
    </location>
</feature>
<feature type="transmembrane region" description="Helical" evidence="2">
    <location>
        <begin position="700"/>
        <end position="720"/>
    </location>
</feature>
<evidence type="ECO:0000313" key="4">
    <source>
        <dbReference type="Proteomes" id="UP000186817"/>
    </source>
</evidence>
<name>A0A1Q9D9E4_SYMMI</name>
<keyword evidence="2" id="KW-0472">Membrane</keyword>
<gene>
    <name evidence="3" type="ORF">AK812_SmicGene26480</name>
</gene>
<keyword evidence="2" id="KW-0812">Transmembrane</keyword>